<dbReference type="VEuPathDB" id="PlasmoDB:PRELSG_1200100"/>
<keyword evidence="2" id="KW-1185">Reference proteome</keyword>
<sequence length="127" mass="15206">MNFDDFVHILYGKNIFDDENTKYIRDSIFPFLIPLVRLVNSEKEKHKYFKIVYNSDRKTPTNICSEKNDANIEQVNIFDTDKLRENPTELLEIQQEVLRKYIKINPILLLSQYLTEECRKTNEDNTN</sequence>
<evidence type="ECO:0000313" key="1">
    <source>
        <dbReference type="EMBL" id="CRH01117.1"/>
    </source>
</evidence>
<dbReference type="EMBL" id="LN835307">
    <property type="protein sequence ID" value="CRH01117.1"/>
    <property type="molecule type" value="Genomic_DNA"/>
</dbReference>
<gene>
    <name evidence="1" type="ORF">PRELSG_1200100</name>
</gene>
<accession>A0A1J1H905</accession>
<evidence type="ECO:0000313" key="2">
    <source>
        <dbReference type="Proteomes" id="UP000220158"/>
    </source>
</evidence>
<organism evidence="1 2">
    <name type="scientific">Plasmodium relictum</name>
    <dbReference type="NCBI Taxonomy" id="85471"/>
    <lineage>
        <taxon>Eukaryota</taxon>
        <taxon>Sar</taxon>
        <taxon>Alveolata</taxon>
        <taxon>Apicomplexa</taxon>
        <taxon>Aconoidasida</taxon>
        <taxon>Haemosporida</taxon>
        <taxon>Plasmodiidae</taxon>
        <taxon>Plasmodium</taxon>
        <taxon>Plasmodium (Haemamoeba)</taxon>
    </lineage>
</organism>
<name>A0A1J1H905_PLARL</name>
<dbReference type="OMA" id="DERNTCN"/>
<dbReference type="AlphaFoldDB" id="A0A1J1H905"/>
<dbReference type="Proteomes" id="UP000220158">
    <property type="component" value="Chromosome 12"/>
</dbReference>
<dbReference type="OrthoDB" id="391033at2759"/>
<dbReference type="KEGG" id="prel:PRELSG_1200100"/>
<dbReference type="RefSeq" id="XP_028534118.1">
    <property type="nucleotide sequence ID" value="XM_028677761.1"/>
</dbReference>
<dbReference type="GeneID" id="39737244"/>
<proteinExistence type="predicted"/>
<protein>
    <submittedName>
        <fullName evidence="1">Uncharacterized protein</fullName>
    </submittedName>
</protein>
<reference evidence="1 2" key="1">
    <citation type="submission" date="2015-04" db="EMBL/GenBank/DDBJ databases">
        <authorList>
            <consortium name="Pathogen Informatics"/>
        </authorList>
    </citation>
    <scope>NUCLEOTIDE SEQUENCE [LARGE SCALE GENOMIC DNA]</scope>
    <source>
        <strain evidence="1 2">SGS1</strain>
    </source>
</reference>